<name>A0AAD5QMN1_PARTN</name>
<sequence length="106" mass="12045">MAFAVRAVISALDPTRCGYEHHNCDHESYSGHAGELFGIAQLTDIVVDRRFTLAAVSSICHYPTGWRCHSSVDDTISNTECQCDERKFWHKCQMRSIPIEEIDVEK</sequence>
<dbReference type="Proteomes" id="UP001196413">
    <property type="component" value="Unassembled WGS sequence"/>
</dbReference>
<accession>A0AAD5QMN1</accession>
<gene>
    <name evidence="1" type="ORF">KIN20_012091</name>
</gene>
<evidence type="ECO:0000313" key="2">
    <source>
        <dbReference type="Proteomes" id="UP001196413"/>
    </source>
</evidence>
<dbReference type="AlphaFoldDB" id="A0AAD5QMN1"/>
<keyword evidence="2" id="KW-1185">Reference proteome</keyword>
<comment type="caution">
    <text evidence="1">The sequence shown here is derived from an EMBL/GenBank/DDBJ whole genome shotgun (WGS) entry which is preliminary data.</text>
</comment>
<protein>
    <submittedName>
        <fullName evidence="1">Uncharacterized protein</fullName>
    </submittedName>
</protein>
<reference evidence="1" key="1">
    <citation type="submission" date="2021-06" db="EMBL/GenBank/DDBJ databases">
        <title>Parelaphostrongylus tenuis whole genome reference sequence.</title>
        <authorList>
            <person name="Garwood T.J."/>
            <person name="Larsen P.A."/>
            <person name="Fountain-Jones N.M."/>
            <person name="Garbe J.R."/>
            <person name="Macchietto M.G."/>
            <person name="Kania S.A."/>
            <person name="Gerhold R.W."/>
            <person name="Richards J.E."/>
            <person name="Wolf T.M."/>
        </authorList>
    </citation>
    <scope>NUCLEOTIDE SEQUENCE</scope>
    <source>
        <strain evidence="1">MNPRO001-30</strain>
        <tissue evidence="1">Meninges</tissue>
    </source>
</reference>
<organism evidence="1 2">
    <name type="scientific">Parelaphostrongylus tenuis</name>
    <name type="common">Meningeal worm</name>
    <dbReference type="NCBI Taxonomy" id="148309"/>
    <lineage>
        <taxon>Eukaryota</taxon>
        <taxon>Metazoa</taxon>
        <taxon>Ecdysozoa</taxon>
        <taxon>Nematoda</taxon>
        <taxon>Chromadorea</taxon>
        <taxon>Rhabditida</taxon>
        <taxon>Rhabditina</taxon>
        <taxon>Rhabditomorpha</taxon>
        <taxon>Strongyloidea</taxon>
        <taxon>Metastrongylidae</taxon>
        <taxon>Parelaphostrongylus</taxon>
    </lineage>
</organism>
<dbReference type="EMBL" id="JAHQIW010002294">
    <property type="protein sequence ID" value="KAJ1354984.1"/>
    <property type="molecule type" value="Genomic_DNA"/>
</dbReference>
<proteinExistence type="predicted"/>
<evidence type="ECO:0000313" key="1">
    <source>
        <dbReference type="EMBL" id="KAJ1354984.1"/>
    </source>
</evidence>